<dbReference type="EMBL" id="CAXDID020000175">
    <property type="protein sequence ID" value="CAL6048566.1"/>
    <property type="molecule type" value="Genomic_DNA"/>
</dbReference>
<accession>A0AA86P1P3</accession>
<protein>
    <recommendedName>
        <fullName evidence="2">WKF domain-containing protein</fullName>
    </recommendedName>
</protein>
<dbReference type="EMBL" id="CATOUU010001068">
    <property type="protein sequence ID" value="CAI9970281.1"/>
    <property type="molecule type" value="Genomic_DNA"/>
</dbReference>
<evidence type="ECO:0000313" key="12">
    <source>
        <dbReference type="Proteomes" id="UP001642409"/>
    </source>
</evidence>
<evidence type="ECO:0000259" key="2">
    <source>
        <dbReference type="Pfam" id="PF10180"/>
    </source>
</evidence>
<dbReference type="Pfam" id="PF10180">
    <property type="entry name" value="WKF"/>
    <property type="match status" value="1"/>
</dbReference>
<evidence type="ECO:0000313" key="11">
    <source>
        <dbReference type="EMBL" id="CAL6106403.1"/>
    </source>
</evidence>
<gene>
    <name evidence="7" type="ORF">HINF_LOCUS14998</name>
    <name evidence="3" type="ORF">HINF_LOCUS18642</name>
    <name evidence="4" type="ORF">HINF_LOCUS19726</name>
    <name evidence="8" type="ORF">HINF_LOCUS21909</name>
    <name evidence="5" type="ORF">HINF_LOCUS28972</name>
    <name evidence="9" type="ORF">HINF_LOCUS33360</name>
    <name evidence="10" type="ORF">HINF_LOCUS42755</name>
    <name evidence="6" type="ORF">HINF_LOCUS57926</name>
    <name evidence="11" type="ORF">HINF_LOCUS73725</name>
</gene>
<evidence type="ECO:0000313" key="4">
    <source>
        <dbReference type="EMBL" id="CAI9932081.1"/>
    </source>
</evidence>
<evidence type="ECO:0000313" key="5">
    <source>
        <dbReference type="EMBL" id="CAI9941327.1"/>
    </source>
</evidence>
<organism evidence="3">
    <name type="scientific">Hexamita inflata</name>
    <dbReference type="NCBI Taxonomy" id="28002"/>
    <lineage>
        <taxon>Eukaryota</taxon>
        <taxon>Metamonada</taxon>
        <taxon>Diplomonadida</taxon>
        <taxon>Hexamitidae</taxon>
        <taxon>Hexamitinae</taxon>
        <taxon>Hexamita</taxon>
    </lineage>
</organism>
<evidence type="ECO:0000313" key="6">
    <source>
        <dbReference type="EMBL" id="CAI9970281.1"/>
    </source>
</evidence>
<reference evidence="3" key="1">
    <citation type="submission" date="2023-06" db="EMBL/GenBank/DDBJ databases">
        <authorList>
            <person name="Kurt Z."/>
        </authorList>
    </citation>
    <scope>NUCLEOTIDE SEQUENCE</scope>
</reference>
<sequence>MKEDQPKRTPRKSIRKSEGRSLTSKYSPGNISLWLRQWKNEREAWEFKSIANDEAIRICLERDLMPKEDFDIFCEFFKTNKTYGAYKRLQHFCDEVEEEYNQNKEDEVVRNKMKRVIKIRAVLVDPRK</sequence>
<name>A0AA86P1P3_9EUKA</name>
<dbReference type="EMBL" id="CAXDID020000036">
    <property type="protein sequence ID" value="CAL5996939.1"/>
    <property type="molecule type" value="Genomic_DNA"/>
</dbReference>
<evidence type="ECO:0000313" key="9">
    <source>
        <dbReference type="EMBL" id="CAL6030483.1"/>
    </source>
</evidence>
<evidence type="ECO:0000313" key="10">
    <source>
        <dbReference type="EMBL" id="CAL6048566.1"/>
    </source>
</evidence>
<dbReference type="EMBL" id="CATOUU010000471">
    <property type="protein sequence ID" value="CAI9930997.1"/>
    <property type="molecule type" value="Genomic_DNA"/>
</dbReference>
<reference evidence="7 12" key="2">
    <citation type="submission" date="2024-07" db="EMBL/GenBank/DDBJ databases">
        <authorList>
            <person name="Akdeniz Z."/>
        </authorList>
    </citation>
    <scope>NUCLEOTIDE SEQUENCE [LARGE SCALE GENOMIC DNA]</scope>
</reference>
<dbReference type="EMBL" id="CATOUU010000688">
    <property type="protein sequence ID" value="CAI9941327.1"/>
    <property type="molecule type" value="Genomic_DNA"/>
</dbReference>
<evidence type="ECO:0000256" key="1">
    <source>
        <dbReference type="SAM" id="MobiDB-lite"/>
    </source>
</evidence>
<dbReference type="EMBL" id="CAXDID020000060">
    <property type="protein sequence ID" value="CAL6010066.1"/>
    <property type="molecule type" value="Genomic_DNA"/>
</dbReference>
<feature type="domain" description="WKF" evidence="2">
    <location>
        <begin position="34"/>
        <end position="95"/>
    </location>
</feature>
<keyword evidence="12" id="KW-1185">Reference proteome</keyword>
<evidence type="ECO:0000313" key="7">
    <source>
        <dbReference type="EMBL" id="CAL5996939.1"/>
    </source>
</evidence>
<dbReference type="EMBL" id="CATOUU010000506">
    <property type="protein sequence ID" value="CAI9932081.1"/>
    <property type="molecule type" value="Genomic_DNA"/>
</dbReference>
<dbReference type="Proteomes" id="UP001642409">
    <property type="component" value="Unassembled WGS sequence"/>
</dbReference>
<comment type="caution">
    <text evidence="3">The sequence shown here is derived from an EMBL/GenBank/DDBJ whole genome shotgun (WGS) entry which is preliminary data.</text>
</comment>
<dbReference type="InterPro" id="IPR019327">
    <property type="entry name" value="WKF"/>
</dbReference>
<dbReference type="AlphaFoldDB" id="A0AA86P1P3"/>
<proteinExistence type="predicted"/>
<dbReference type="EMBL" id="CAXDID020000116">
    <property type="protein sequence ID" value="CAL6030483.1"/>
    <property type="molecule type" value="Genomic_DNA"/>
</dbReference>
<evidence type="ECO:0000313" key="3">
    <source>
        <dbReference type="EMBL" id="CAI9930997.1"/>
    </source>
</evidence>
<dbReference type="EMBL" id="CAXDID020000610">
    <property type="protein sequence ID" value="CAL6106403.1"/>
    <property type="molecule type" value="Genomic_DNA"/>
</dbReference>
<feature type="region of interest" description="Disordered" evidence="1">
    <location>
        <begin position="1"/>
        <end position="27"/>
    </location>
</feature>
<evidence type="ECO:0000313" key="8">
    <source>
        <dbReference type="EMBL" id="CAL6010066.1"/>
    </source>
</evidence>